<gene>
    <name evidence="1" type="ORF">BpHYR1_004378</name>
</gene>
<evidence type="ECO:0000313" key="2">
    <source>
        <dbReference type="Proteomes" id="UP000276133"/>
    </source>
</evidence>
<dbReference type="EMBL" id="REGN01007452">
    <property type="protein sequence ID" value="RNA06268.1"/>
    <property type="molecule type" value="Genomic_DNA"/>
</dbReference>
<keyword evidence="2" id="KW-1185">Reference proteome</keyword>
<reference evidence="1 2" key="1">
    <citation type="journal article" date="2018" name="Sci. Rep.">
        <title>Genomic signatures of local adaptation to the degree of environmental predictability in rotifers.</title>
        <authorList>
            <person name="Franch-Gras L."/>
            <person name="Hahn C."/>
            <person name="Garcia-Roger E.M."/>
            <person name="Carmona M.J."/>
            <person name="Serra M."/>
            <person name="Gomez A."/>
        </authorList>
    </citation>
    <scope>NUCLEOTIDE SEQUENCE [LARGE SCALE GENOMIC DNA]</scope>
    <source>
        <strain evidence="1">HYR1</strain>
    </source>
</reference>
<organism evidence="1 2">
    <name type="scientific">Brachionus plicatilis</name>
    <name type="common">Marine rotifer</name>
    <name type="synonym">Brachionus muelleri</name>
    <dbReference type="NCBI Taxonomy" id="10195"/>
    <lineage>
        <taxon>Eukaryota</taxon>
        <taxon>Metazoa</taxon>
        <taxon>Spiralia</taxon>
        <taxon>Gnathifera</taxon>
        <taxon>Rotifera</taxon>
        <taxon>Eurotatoria</taxon>
        <taxon>Monogononta</taxon>
        <taxon>Pseudotrocha</taxon>
        <taxon>Ploima</taxon>
        <taxon>Brachionidae</taxon>
        <taxon>Brachionus</taxon>
    </lineage>
</organism>
<dbReference type="Proteomes" id="UP000276133">
    <property type="component" value="Unassembled WGS sequence"/>
</dbReference>
<evidence type="ECO:0000313" key="1">
    <source>
        <dbReference type="EMBL" id="RNA06268.1"/>
    </source>
</evidence>
<protein>
    <submittedName>
        <fullName evidence="1">Uncharacterized protein</fullName>
    </submittedName>
</protein>
<accession>A0A3M7Q5P1</accession>
<dbReference type="AlphaFoldDB" id="A0A3M7Q5P1"/>
<name>A0A3M7Q5P1_BRAPC</name>
<sequence>MKRWSYPSTTSTFCATPVKRSKFRITFWTIDFSNPFFNNKTIFSIIKTSMLSLQYLITSTLTNLKDKELGLVENVNILFT</sequence>
<comment type="caution">
    <text evidence="1">The sequence shown here is derived from an EMBL/GenBank/DDBJ whole genome shotgun (WGS) entry which is preliminary data.</text>
</comment>
<proteinExistence type="predicted"/>